<keyword evidence="1" id="KW-0732">Signal</keyword>
<accession>A0AAD6T8W1</accession>
<gene>
    <name evidence="2" type="ORF">C8F04DRAFT_1177001</name>
</gene>
<proteinExistence type="predicted"/>
<feature type="chain" id="PRO_5041934847" evidence="1">
    <location>
        <begin position="20"/>
        <end position="411"/>
    </location>
</feature>
<reference evidence="2" key="1">
    <citation type="submission" date="2023-03" db="EMBL/GenBank/DDBJ databases">
        <title>Massive genome expansion in bonnet fungi (Mycena s.s.) driven by repeated elements and novel gene families across ecological guilds.</title>
        <authorList>
            <consortium name="Lawrence Berkeley National Laboratory"/>
            <person name="Harder C.B."/>
            <person name="Miyauchi S."/>
            <person name="Viragh M."/>
            <person name="Kuo A."/>
            <person name="Thoen E."/>
            <person name="Andreopoulos B."/>
            <person name="Lu D."/>
            <person name="Skrede I."/>
            <person name="Drula E."/>
            <person name="Henrissat B."/>
            <person name="Morin E."/>
            <person name="Kohler A."/>
            <person name="Barry K."/>
            <person name="LaButti K."/>
            <person name="Morin E."/>
            <person name="Salamov A."/>
            <person name="Lipzen A."/>
            <person name="Mereny Z."/>
            <person name="Hegedus B."/>
            <person name="Baldrian P."/>
            <person name="Stursova M."/>
            <person name="Weitz H."/>
            <person name="Taylor A."/>
            <person name="Grigoriev I.V."/>
            <person name="Nagy L.G."/>
            <person name="Martin F."/>
            <person name="Kauserud H."/>
        </authorList>
    </citation>
    <scope>NUCLEOTIDE SEQUENCE</scope>
    <source>
        <strain evidence="2">CBHHK200</strain>
    </source>
</reference>
<evidence type="ECO:0000313" key="2">
    <source>
        <dbReference type="EMBL" id="KAJ7041533.1"/>
    </source>
</evidence>
<keyword evidence="3" id="KW-1185">Reference proteome</keyword>
<comment type="caution">
    <text evidence="2">The sequence shown here is derived from an EMBL/GenBank/DDBJ whole genome shotgun (WGS) entry which is preliminary data.</text>
</comment>
<dbReference type="Proteomes" id="UP001218188">
    <property type="component" value="Unassembled WGS sequence"/>
</dbReference>
<evidence type="ECO:0000256" key="1">
    <source>
        <dbReference type="SAM" id="SignalP"/>
    </source>
</evidence>
<feature type="signal peptide" evidence="1">
    <location>
        <begin position="1"/>
        <end position="19"/>
    </location>
</feature>
<dbReference type="AlphaFoldDB" id="A0AAD6T8W1"/>
<sequence>MKYLTLLPLFLGLASIAMSSAPPARVSLCSGGCPSAAAAVGAAYFMTNEPSGNYMVSATIEPDGTLAPYEAVYTEGTGAHGVRPDAIGPLDALFSQGSIGVSAAQRFVANVNAGSNTITVFAINTTNPAQLSLIGRPISSGGEFPTSFAINKVGNRLCVVNGGKINGVSCYTFAASAGLTPLINTIRSLNLNQTTPPTGPANTPSQIIFSPDEKQLIVSVKSGYLAVWDINTDGSLSTNFQTVTGGVLPFSLLYVPQKNAIIASDPGVGYDIFNMDTNTAVSFPIPGQTLTCWSVFSKESGNFYMVDVGVSTITEVEVTNSLGSTIVKQYNLGNDGPIDTAVATINNKESSFISSFMYSLAANATGLTVLSVNGPGQAKIYQRVDISGPARAANLMLDASNLQGMATFIGK</sequence>
<dbReference type="InterPro" id="IPR019405">
    <property type="entry name" value="Lactonase_7-beta_prop"/>
</dbReference>
<dbReference type="Gene3D" id="2.130.10.10">
    <property type="entry name" value="YVTN repeat-like/Quinoprotein amine dehydrogenase"/>
    <property type="match status" value="1"/>
</dbReference>
<dbReference type="InterPro" id="IPR015943">
    <property type="entry name" value="WD40/YVTN_repeat-like_dom_sf"/>
</dbReference>
<dbReference type="Pfam" id="PF10282">
    <property type="entry name" value="Lactonase"/>
    <property type="match status" value="1"/>
</dbReference>
<protein>
    <submittedName>
        <fullName evidence="2">Uncharacterized protein</fullName>
    </submittedName>
</protein>
<dbReference type="InterPro" id="IPR011044">
    <property type="entry name" value="Quino_amine_DH_bsu"/>
</dbReference>
<name>A0AAD6T8W1_9AGAR</name>
<dbReference type="SUPFAM" id="SSF50969">
    <property type="entry name" value="YVTN repeat-like/Quinoprotein amine dehydrogenase"/>
    <property type="match status" value="1"/>
</dbReference>
<dbReference type="EMBL" id="JARJCM010000016">
    <property type="protein sequence ID" value="KAJ7041533.1"/>
    <property type="molecule type" value="Genomic_DNA"/>
</dbReference>
<organism evidence="2 3">
    <name type="scientific">Mycena alexandri</name>
    <dbReference type="NCBI Taxonomy" id="1745969"/>
    <lineage>
        <taxon>Eukaryota</taxon>
        <taxon>Fungi</taxon>
        <taxon>Dikarya</taxon>
        <taxon>Basidiomycota</taxon>
        <taxon>Agaricomycotina</taxon>
        <taxon>Agaricomycetes</taxon>
        <taxon>Agaricomycetidae</taxon>
        <taxon>Agaricales</taxon>
        <taxon>Marasmiineae</taxon>
        <taxon>Mycenaceae</taxon>
        <taxon>Mycena</taxon>
    </lineage>
</organism>
<evidence type="ECO:0000313" key="3">
    <source>
        <dbReference type="Proteomes" id="UP001218188"/>
    </source>
</evidence>